<reference evidence="1" key="1">
    <citation type="submission" date="2018-05" db="EMBL/GenBank/DDBJ databases">
        <authorList>
            <person name="Lanie J.A."/>
            <person name="Ng W.-L."/>
            <person name="Kazmierczak K.M."/>
            <person name="Andrzejewski T.M."/>
            <person name="Davidsen T.M."/>
            <person name="Wayne K.J."/>
            <person name="Tettelin H."/>
            <person name="Glass J.I."/>
            <person name="Rusch D."/>
            <person name="Podicherti R."/>
            <person name="Tsui H.-C.T."/>
            <person name="Winkler M.E."/>
        </authorList>
    </citation>
    <scope>NUCLEOTIDE SEQUENCE</scope>
</reference>
<organism evidence="1">
    <name type="scientific">marine metagenome</name>
    <dbReference type="NCBI Taxonomy" id="408172"/>
    <lineage>
        <taxon>unclassified sequences</taxon>
        <taxon>metagenomes</taxon>
        <taxon>ecological metagenomes</taxon>
    </lineage>
</organism>
<accession>A0A381P0V0</accession>
<proteinExistence type="predicted"/>
<evidence type="ECO:0008006" key="2">
    <source>
        <dbReference type="Google" id="ProtNLM"/>
    </source>
</evidence>
<evidence type="ECO:0000313" key="1">
    <source>
        <dbReference type="EMBL" id="SUZ60167.1"/>
    </source>
</evidence>
<dbReference type="GO" id="GO:0003677">
    <property type="term" value="F:DNA binding"/>
    <property type="evidence" value="ECO:0007669"/>
    <property type="project" value="InterPro"/>
</dbReference>
<name>A0A381P0V0_9ZZZZ</name>
<dbReference type="GO" id="GO:0030527">
    <property type="term" value="F:structural constituent of chromatin"/>
    <property type="evidence" value="ECO:0007669"/>
    <property type="project" value="InterPro"/>
</dbReference>
<gene>
    <name evidence="1" type="ORF">METZ01_LOCUS13021</name>
</gene>
<dbReference type="AlphaFoldDB" id="A0A381P0V0"/>
<dbReference type="Pfam" id="PF07432">
    <property type="entry name" value="Hc1"/>
    <property type="match status" value="1"/>
</dbReference>
<sequence length="60" mass="6485">MSVKDMVQGMINDLTETLGDAEKHDNGNSAAGTRVRKVMQAAKGVAQDVRVRVQGDKNSR</sequence>
<protein>
    <recommendedName>
        <fullName evidence="2">Histone H1</fullName>
    </recommendedName>
</protein>
<dbReference type="EMBL" id="UINC01000722">
    <property type="protein sequence ID" value="SUZ60167.1"/>
    <property type="molecule type" value="Genomic_DNA"/>
</dbReference>
<dbReference type="InterPro" id="IPR010886">
    <property type="entry name" value="Hc1"/>
</dbReference>